<sequence>MKYQFEQCLGKGKVVKIERDHDLISKEINEAENDLKSSEMSMKEGNFKWAIIQAYYSMFHSFRALLFSKGYREKSHTCLKYAIESLFVDNGLLDNSLVQDFGYAMKMREGADYGYVYNEDSAQELINTANKIYEVANRLV</sequence>
<dbReference type="EMBL" id="JMIY01000001">
    <property type="protein sequence ID" value="KCZ73222.1"/>
    <property type="molecule type" value="Genomic_DNA"/>
</dbReference>
<proteinExistence type="inferred from homology"/>
<dbReference type="Proteomes" id="UP000027153">
    <property type="component" value="Unassembled WGS sequence"/>
</dbReference>
<protein>
    <recommendedName>
        <fullName evidence="2">HEPN domain-containing protein</fullName>
    </recommendedName>
</protein>
<dbReference type="AlphaFoldDB" id="A0A062V7C9"/>
<name>A0A062V7C9_9EURY</name>
<evidence type="ECO:0000313" key="3">
    <source>
        <dbReference type="EMBL" id="KCZ73222.1"/>
    </source>
</evidence>
<accession>A0A062V7C9</accession>
<dbReference type="InterPro" id="IPR052226">
    <property type="entry name" value="UPF0332_toxin"/>
</dbReference>
<gene>
    <name evidence="3" type="ORF">ANME2D_00282</name>
</gene>
<dbReference type="InterPro" id="IPR007842">
    <property type="entry name" value="HEPN_dom"/>
</dbReference>
<dbReference type="Pfam" id="PF05168">
    <property type="entry name" value="HEPN"/>
    <property type="match status" value="1"/>
</dbReference>
<evidence type="ECO:0000259" key="2">
    <source>
        <dbReference type="Pfam" id="PF05168"/>
    </source>
</evidence>
<organism evidence="3 4">
    <name type="scientific">Candidatus Methanoperedens nitratireducens</name>
    <dbReference type="NCBI Taxonomy" id="1392998"/>
    <lineage>
        <taxon>Archaea</taxon>
        <taxon>Methanobacteriati</taxon>
        <taxon>Methanobacteriota</taxon>
        <taxon>Stenosarchaea group</taxon>
        <taxon>Methanomicrobia</taxon>
        <taxon>Methanosarcinales</taxon>
        <taxon>ANME-2 cluster</taxon>
        <taxon>Candidatus Methanoperedentaceae</taxon>
        <taxon>Candidatus Methanoperedens</taxon>
    </lineage>
</organism>
<dbReference type="PANTHER" id="PTHR36565:SF1">
    <property type="entry name" value="UPF0332 PROTEIN TM_1000"/>
    <property type="match status" value="1"/>
</dbReference>
<dbReference type="Gene3D" id="1.20.120.330">
    <property type="entry name" value="Nucleotidyltransferases domain 2"/>
    <property type="match status" value="1"/>
</dbReference>
<comment type="caution">
    <text evidence="3">The sequence shown here is derived from an EMBL/GenBank/DDBJ whole genome shotgun (WGS) entry which is preliminary data.</text>
</comment>
<feature type="domain" description="HEPN" evidence="2">
    <location>
        <begin position="28"/>
        <end position="138"/>
    </location>
</feature>
<dbReference type="RefSeq" id="WP_048088475.1">
    <property type="nucleotide sequence ID" value="NZ_JMIY01000001.1"/>
</dbReference>
<dbReference type="SUPFAM" id="SSF81593">
    <property type="entry name" value="Nucleotidyltransferase substrate binding subunit/domain"/>
    <property type="match status" value="1"/>
</dbReference>
<dbReference type="OrthoDB" id="101012at2157"/>
<reference evidence="3 4" key="1">
    <citation type="journal article" date="2013" name="Nature">
        <title>Anaerobic oxidation of methane coupled to nitrate reduction in a novel archaeal lineage.</title>
        <authorList>
            <person name="Haroon M.F."/>
            <person name="Hu S."/>
            <person name="Shi Y."/>
            <person name="Imelfort M."/>
            <person name="Keller J."/>
            <person name="Hugenholtz P."/>
            <person name="Yuan Z."/>
            <person name="Tyson G.W."/>
        </authorList>
    </citation>
    <scope>NUCLEOTIDE SEQUENCE [LARGE SCALE GENOMIC DNA]</scope>
    <source>
        <strain evidence="3 4">ANME-2d</strain>
    </source>
</reference>
<dbReference type="PANTHER" id="PTHR36565">
    <property type="entry name" value="UPF0332 PROTEIN TM_1000"/>
    <property type="match status" value="1"/>
</dbReference>
<comment type="similarity">
    <text evidence="1">Belongs to the UPF0332 family.</text>
</comment>
<evidence type="ECO:0000313" key="4">
    <source>
        <dbReference type="Proteomes" id="UP000027153"/>
    </source>
</evidence>
<keyword evidence="4" id="KW-1185">Reference proteome</keyword>
<evidence type="ECO:0000256" key="1">
    <source>
        <dbReference type="ARBA" id="ARBA00038248"/>
    </source>
</evidence>